<evidence type="ECO:0000256" key="2">
    <source>
        <dbReference type="ARBA" id="ARBA00007015"/>
    </source>
</evidence>
<keyword evidence="9" id="KW-1185">Reference proteome</keyword>
<dbReference type="Proteomes" id="UP001162029">
    <property type="component" value="Unassembled WGS sequence"/>
</dbReference>
<dbReference type="Gene3D" id="1.20.1250.20">
    <property type="entry name" value="MFS general substrate transporter like domains"/>
    <property type="match status" value="1"/>
</dbReference>
<feature type="transmembrane region" description="Helical" evidence="7">
    <location>
        <begin position="225"/>
        <end position="245"/>
    </location>
</feature>
<keyword evidence="6 7" id="KW-0472">Membrane</keyword>
<evidence type="ECO:0000256" key="3">
    <source>
        <dbReference type="ARBA" id="ARBA00022448"/>
    </source>
</evidence>
<dbReference type="InterPro" id="IPR039309">
    <property type="entry name" value="BT1"/>
</dbReference>
<evidence type="ECO:0008006" key="10">
    <source>
        <dbReference type="Google" id="ProtNLM"/>
    </source>
</evidence>
<protein>
    <recommendedName>
        <fullName evidence="10">Nodulin-like domain-containing protein</fullName>
    </recommendedName>
</protein>
<feature type="transmembrane region" description="Helical" evidence="7">
    <location>
        <begin position="459"/>
        <end position="479"/>
    </location>
</feature>
<evidence type="ECO:0000256" key="5">
    <source>
        <dbReference type="ARBA" id="ARBA00022989"/>
    </source>
</evidence>
<accession>A0AAV0UQ90</accession>
<keyword evidence="5 7" id="KW-1133">Transmembrane helix</keyword>
<feature type="transmembrane region" description="Helical" evidence="7">
    <location>
        <begin position="367"/>
        <end position="391"/>
    </location>
</feature>
<evidence type="ECO:0000256" key="4">
    <source>
        <dbReference type="ARBA" id="ARBA00022692"/>
    </source>
</evidence>
<feature type="transmembrane region" description="Helical" evidence="7">
    <location>
        <begin position="339"/>
        <end position="361"/>
    </location>
</feature>
<evidence type="ECO:0000256" key="7">
    <source>
        <dbReference type="SAM" id="Phobius"/>
    </source>
</evidence>
<feature type="transmembrane region" description="Helical" evidence="7">
    <location>
        <begin position="271"/>
        <end position="290"/>
    </location>
</feature>
<keyword evidence="4 7" id="KW-0812">Transmembrane</keyword>
<dbReference type="SUPFAM" id="SSF103473">
    <property type="entry name" value="MFS general substrate transporter"/>
    <property type="match status" value="1"/>
</dbReference>
<gene>
    <name evidence="8" type="ORF">PDE001_LOCUS7103</name>
</gene>
<feature type="transmembrane region" description="Helical" evidence="7">
    <location>
        <begin position="153"/>
        <end position="177"/>
    </location>
</feature>
<organism evidence="8 9">
    <name type="scientific">Peronospora destructor</name>
    <dbReference type="NCBI Taxonomy" id="86335"/>
    <lineage>
        <taxon>Eukaryota</taxon>
        <taxon>Sar</taxon>
        <taxon>Stramenopiles</taxon>
        <taxon>Oomycota</taxon>
        <taxon>Peronosporomycetes</taxon>
        <taxon>Peronosporales</taxon>
        <taxon>Peronosporaceae</taxon>
        <taxon>Peronospora</taxon>
    </lineage>
</organism>
<comment type="similarity">
    <text evidence="2">Belongs to the major facilitator superfamily. Folate-biopterin transporter (TC 2.A.71) family.</text>
</comment>
<evidence type="ECO:0000313" key="8">
    <source>
        <dbReference type="EMBL" id="CAI5739112.1"/>
    </source>
</evidence>
<dbReference type="AlphaFoldDB" id="A0AAV0UQ90"/>
<comment type="caution">
    <text evidence="8">The sequence shown here is derived from an EMBL/GenBank/DDBJ whole genome shotgun (WGS) entry which is preliminary data.</text>
</comment>
<feature type="transmembrane region" description="Helical" evidence="7">
    <location>
        <begin position="86"/>
        <end position="105"/>
    </location>
</feature>
<feature type="transmembrane region" description="Helical" evidence="7">
    <location>
        <begin position="40"/>
        <end position="65"/>
    </location>
</feature>
<dbReference type="PANTHER" id="PTHR31585:SF5">
    <property type="entry name" value="RNA-BINDING S4 DOMAIN-CONTAINING PROTEIN"/>
    <property type="match status" value="1"/>
</dbReference>
<evidence type="ECO:0000256" key="6">
    <source>
        <dbReference type="ARBA" id="ARBA00023136"/>
    </source>
</evidence>
<comment type="subcellular location">
    <subcellularLocation>
        <location evidence="1">Membrane</location>
        <topology evidence="1">Multi-pass membrane protein</topology>
    </subcellularLocation>
</comment>
<name>A0AAV0UQ90_9STRA</name>
<evidence type="ECO:0000313" key="9">
    <source>
        <dbReference type="Proteomes" id="UP001162029"/>
    </source>
</evidence>
<proteinExistence type="inferred from homology"/>
<dbReference type="PANTHER" id="PTHR31585">
    <property type="entry name" value="FOLATE-BIOPTERIN TRANSPORTER 1, CHLOROPLASTIC"/>
    <property type="match status" value="1"/>
</dbReference>
<dbReference type="Pfam" id="PF03092">
    <property type="entry name" value="BT1"/>
    <property type="match status" value="1"/>
</dbReference>
<dbReference type="GO" id="GO:0016020">
    <property type="term" value="C:membrane"/>
    <property type="evidence" value="ECO:0007669"/>
    <property type="project" value="UniProtKB-SubCell"/>
</dbReference>
<sequence length="485" mass="53789">MTPRQSDTKDRTAAISMNRFVAGPDFYNYDMYGGLRPGKLVQFFSMAFIGLVAATFTSSFIYIGARYGLLPMISSKLELTDAQSEAMNRLVEVPAAMAFFVGLYADAVPVFGFRRKSYMVIGLSWSFMCLGLLGLGSLFATELNQTMGKSFQYIMMLLLGGVSFGSMINFCSVHTAVVTLSQCESLDKRGVFQADYLIARATGQISARLLIYSIQNMVGTFNTSLVLLVLMFLSITTIIVVLKTLDEPSAHQKESLRCKCESYWKLTKQKAVWRSLIVIASFAFFLNFGFPLVSQALSEWTQTTDHVSRLITSSLGDLVMILTVFVWRWKLRNVLWKKFFAMAPIMTIAPQILMAGLIIPVLCRSPFVFIVLSGLTGVSTGVMALLLLVPVTEIIEEGSEGGVVGLALSFNTMFKIFVSTLLTTIQPWRLSPSRSYHCKSWTRNSCVCMEAFTDSASALTATAFFLSLGYCVAYNIYIFSQAIHT</sequence>
<feature type="transmembrane region" description="Helical" evidence="7">
    <location>
        <begin position="117"/>
        <end position="141"/>
    </location>
</feature>
<dbReference type="EMBL" id="CANTFM010001407">
    <property type="protein sequence ID" value="CAI5739112.1"/>
    <property type="molecule type" value="Genomic_DNA"/>
</dbReference>
<reference evidence="8" key="1">
    <citation type="submission" date="2022-12" db="EMBL/GenBank/DDBJ databases">
        <authorList>
            <person name="Webb A."/>
        </authorList>
    </citation>
    <scope>NUCLEOTIDE SEQUENCE</scope>
    <source>
        <strain evidence="8">Pd1</strain>
    </source>
</reference>
<feature type="transmembrane region" description="Helical" evidence="7">
    <location>
        <begin position="310"/>
        <end position="327"/>
    </location>
</feature>
<dbReference type="InterPro" id="IPR036259">
    <property type="entry name" value="MFS_trans_sf"/>
</dbReference>
<keyword evidence="3" id="KW-0813">Transport</keyword>
<evidence type="ECO:0000256" key="1">
    <source>
        <dbReference type="ARBA" id="ARBA00004141"/>
    </source>
</evidence>